<evidence type="ECO:0000259" key="7">
    <source>
        <dbReference type="Pfam" id="PF08281"/>
    </source>
</evidence>
<dbReference type="SUPFAM" id="SSF88946">
    <property type="entry name" value="Sigma2 domain of RNA polymerase sigma factors"/>
    <property type="match status" value="1"/>
</dbReference>
<feature type="domain" description="RNA polymerase sigma-70 region 2" evidence="6">
    <location>
        <begin position="20"/>
        <end position="81"/>
    </location>
</feature>
<organism evidence="8 9">
    <name type="scientific">Leifsonia kafniensis</name>
    <dbReference type="NCBI Taxonomy" id="475957"/>
    <lineage>
        <taxon>Bacteria</taxon>
        <taxon>Bacillati</taxon>
        <taxon>Actinomycetota</taxon>
        <taxon>Actinomycetes</taxon>
        <taxon>Micrococcales</taxon>
        <taxon>Microbacteriaceae</taxon>
        <taxon>Leifsonia</taxon>
    </lineage>
</organism>
<comment type="caution">
    <text evidence="8">The sequence shown here is derived from an EMBL/GenBank/DDBJ whole genome shotgun (WGS) entry which is preliminary data.</text>
</comment>
<dbReference type="InterPro" id="IPR014303">
    <property type="entry name" value="RNA_pol_sigma-70_ECF"/>
</dbReference>
<dbReference type="SUPFAM" id="SSF88659">
    <property type="entry name" value="Sigma3 and sigma4 domains of RNA polymerase sigma factors"/>
    <property type="match status" value="1"/>
</dbReference>
<dbReference type="InterPro" id="IPR007627">
    <property type="entry name" value="RNA_pol_sigma70_r2"/>
</dbReference>
<accession>A0ABP7K0U3</accession>
<proteinExistence type="inferred from homology"/>
<dbReference type="Gene3D" id="3.10.450.50">
    <property type="match status" value="1"/>
</dbReference>
<dbReference type="InterPro" id="IPR032710">
    <property type="entry name" value="NTF2-like_dom_sf"/>
</dbReference>
<dbReference type="InterPro" id="IPR013325">
    <property type="entry name" value="RNA_pol_sigma_r2"/>
</dbReference>
<evidence type="ECO:0000256" key="5">
    <source>
        <dbReference type="ARBA" id="ARBA00023163"/>
    </source>
</evidence>
<dbReference type="RefSeq" id="WP_345061481.1">
    <property type="nucleotide sequence ID" value="NZ_BAABCN010000002.1"/>
</dbReference>
<dbReference type="InterPro" id="IPR013249">
    <property type="entry name" value="RNA_pol_sigma70_r4_t2"/>
</dbReference>
<comment type="subunit">
    <text evidence="2">Interacts transiently with the RNA polymerase catalytic core formed by RpoA, RpoB, RpoC and RpoZ (2 alpha, 1 beta, 1 beta' and 1 omega subunit) to form the RNA polymerase holoenzyme that can initiate transcription.</text>
</comment>
<dbReference type="Gene3D" id="1.10.10.10">
    <property type="entry name" value="Winged helix-like DNA-binding domain superfamily/Winged helix DNA-binding domain"/>
    <property type="match status" value="1"/>
</dbReference>
<sequence length="300" mass="32844">MSLITESSAGDALNDAAAVFATVRRRLFGIAYRMLGSSADAEDIVQDVWLRWQTCDRSVVLDPPAFLATAATRLSINVLQSAHHRRETYIGPWLPEPINTSDDPGLGAERGEALGFAMLLLLEKLTPTERAAYILREAFDYPYGQIAHIVQQKEPATRQLVSRARKRLATERRVPVESTEQRRLLAAFLQAAQNGDVTALEALFASDVVSYSDGNGAKLAARIPVAGRSRVAKFVAAFSSHFWLGKTIDWVELNGQHAVTLTEDGTVTTALTMTVGDDGIQQLLWMMNPDKLGHVSRAVA</sequence>
<keyword evidence="4" id="KW-0731">Sigma factor</keyword>
<gene>
    <name evidence="8" type="ORF">GCM10022381_02450</name>
</gene>
<dbReference type="InterPro" id="IPR013324">
    <property type="entry name" value="RNA_pol_sigma_r3/r4-like"/>
</dbReference>
<dbReference type="Proteomes" id="UP001501803">
    <property type="component" value="Unassembled WGS sequence"/>
</dbReference>
<dbReference type="Gene3D" id="1.10.1740.10">
    <property type="match status" value="1"/>
</dbReference>
<evidence type="ECO:0000259" key="6">
    <source>
        <dbReference type="Pfam" id="PF04542"/>
    </source>
</evidence>
<keyword evidence="5" id="KW-0804">Transcription</keyword>
<dbReference type="InterPro" id="IPR036388">
    <property type="entry name" value="WH-like_DNA-bd_sf"/>
</dbReference>
<evidence type="ECO:0000313" key="9">
    <source>
        <dbReference type="Proteomes" id="UP001501803"/>
    </source>
</evidence>
<dbReference type="EMBL" id="BAABCN010000002">
    <property type="protein sequence ID" value="GAA3861657.1"/>
    <property type="molecule type" value="Genomic_DNA"/>
</dbReference>
<feature type="domain" description="RNA polymerase sigma factor 70 region 4 type 2" evidence="7">
    <location>
        <begin position="118"/>
        <end position="168"/>
    </location>
</feature>
<comment type="similarity">
    <text evidence="1">Belongs to the sigma-70 factor family. ECF subfamily.</text>
</comment>
<evidence type="ECO:0000256" key="1">
    <source>
        <dbReference type="ARBA" id="ARBA00010641"/>
    </source>
</evidence>
<evidence type="ECO:0000313" key="8">
    <source>
        <dbReference type="EMBL" id="GAA3861657.1"/>
    </source>
</evidence>
<dbReference type="Pfam" id="PF08281">
    <property type="entry name" value="Sigma70_r4_2"/>
    <property type="match status" value="1"/>
</dbReference>
<dbReference type="NCBIfam" id="NF007214">
    <property type="entry name" value="PRK09636.1"/>
    <property type="match status" value="1"/>
</dbReference>
<dbReference type="PANTHER" id="PTHR30173:SF36">
    <property type="entry name" value="ECF RNA POLYMERASE SIGMA FACTOR SIGJ"/>
    <property type="match status" value="1"/>
</dbReference>
<name>A0ABP7K0U3_9MICO</name>
<keyword evidence="3" id="KW-0805">Transcription regulation</keyword>
<dbReference type="PANTHER" id="PTHR30173">
    <property type="entry name" value="SIGMA 19 FACTOR"/>
    <property type="match status" value="1"/>
</dbReference>
<dbReference type="NCBIfam" id="TIGR02957">
    <property type="entry name" value="SigX4"/>
    <property type="match status" value="1"/>
</dbReference>
<dbReference type="SUPFAM" id="SSF54427">
    <property type="entry name" value="NTF2-like"/>
    <property type="match status" value="1"/>
</dbReference>
<dbReference type="InterPro" id="IPR052704">
    <property type="entry name" value="ECF_Sigma-70_Domain"/>
</dbReference>
<dbReference type="Pfam" id="PF04542">
    <property type="entry name" value="Sigma70_r2"/>
    <property type="match status" value="1"/>
</dbReference>
<reference evidence="9" key="1">
    <citation type="journal article" date="2019" name="Int. J. Syst. Evol. Microbiol.">
        <title>The Global Catalogue of Microorganisms (GCM) 10K type strain sequencing project: providing services to taxonomists for standard genome sequencing and annotation.</title>
        <authorList>
            <consortium name="The Broad Institute Genomics Platform"/>
            <consortium name="The Broad Institute Genome Sequencing Center for Infectious Disease"/>
            <person name="Wu L."/>
            <person name="Ma J."/>
        </authorList>
    </citation>
    <scope>NUCLEOTIDE SEQUENCE [LARGE SCALE GENOMIC DNA]</scope>
    <source>
        <strain evidence="9">JCM 17021</strain>
    </source>
</reference>
<keyword evidence="9" id="KW-1185">Reference proteome</keyword>
<protein>
    <submittedName>
        <fullName evidence="8">RNA polymerase sigma-70 factor</fullName>
    </submittedName>
</protein>
<evidence type="ECO:0000256" key="4">
    <source>
        <dbReference type="ARBA" id="ARBA00023082"/>
    </source>
</evidence>
<evidence type="ECO:0000256" key="2">
    <source>
        <dbReference type="ARBA" id="ARBA00011344"/>
    </source>
</evidence>
<evidence type="ECO:0000256" key="3">
    <source>
        <dbReference type="ARBA" id="ARBA00023015"/>
    </source>
</evidence>